<reference evidence="4 5" key="1">
    <citation type="submission" date="2016-10" db="EMBL/GenBank/DDBJ databases">
        <authorList>
            <person name="de Groot N.N."/>
        </authorList>
    </citation>
    <scope>NUCLEOTIDE SEQUENCE [LARGE SCALE GENOMIC DNA]</scope>
    <source>
        <strain evidence="4 5">DSM 29316</strain>
    </source>
</reference>
<proteinExistence type="predicted"/>
<dbReference type="STRING" id="871651.SAMN05421688_3072"/>
<dbReference type="AlphaFoldDB" id="A0A1I0YJU9"/>
<dbReference type="RefSeq" id="WP_092066464.1">
    <property type="nucleotide sequence ID" value="NZ_FOJU01000005.1"/>
</dbReference>
<feature type="domain" description="Solute-binding protein family 3/N-terminal" evidence="3">
    <location>
        <begin position="36"/>
        <end position="263"/>
    </location>
</feature>
<protein>
    <submittedName>
        <fullName evidence="4">Amino acid ABC transporter substrate-binding protein, PAAT family</fullName>
    </submittedName>
</protein>
<evidence type="ECO:0000313" key="5">
    <source>
        <dbReference type="Proteomes" id="UP000198796"/>
    </source>
</evidence>
<dbReference type="PANTHER" id="PTHR35936">
    <property type="entry name" value="MEMBRANE-BOUND LYTIC MUREIN TRANSGLYCOSYLASE F"/>
    <property type="match status" value="1"/>
</dbReference>
<dbReference type="InterPro" id="IPR001638">
    <property type="entry name" value="Solute-binding_3/MltF_N"/>
</dbReference>
<dbReference type="NCBIfam" id="TIGR03871">
    <property type="entry name" value="ABC_peri_MoxJ_2"/>
    <property type="match status" value="1"/>
</dbReference>
<dbReference type="SUPFAM" id="SSF53850">
    <property type="entry name" value="Periplasmic binding protein-like II"/>
    <property type="match status" value="1"/>
</dbReference>
<dbReference type="EMBL" id="FOJU01000005">
    <property type="protein sequence ID" value="SFB12433.1"/>
    <property type="molecule type" value="Genomic_DNA"/>
</dbReference>
<dbReference type="Gene3D" id="3.40.190.10">
    <property type="entry name" value="Periplasmic binding protein-like II"/>
    <property type="match status" value="2"/>
</dbReference>
<dbReference type="SMART" id="SM00062">
    <property type="entry name" value="PBPb"/>
    <property type="match status" value="1"/>
</dbReference>
<organism evidence="4 5">
    <name type="scientific">Poseidonocella pacifica</name>
    <dbReference type="NCBI Taxonomy" id="871651"/>
    <lineage>
        <taxon>Bacteria</taxon>
        <taxon>Pseudomonadati</taxon>
        <taxon>Pseudomonadota</taxon>
        <taxon>Alphaproteobacteria</taxon>
        <taxon>Rhodobacterales</taxon>
        <taxon>Roseobacteraceae</taxon>
        <taxon>Poseidonocella</taxon>
    </lineage>
</organism>
<dbReference type="OrthoDB" id="176845at2"/>
<name>A0A1I0YJU9_9RHOB</name>
<feature type="signal peptide" evidence="2">
    <location>
        <begin position="1"/>
        <end position="26"/>
    </location>
</feature>
<keyword evidence="1 2" id="KW-0732">Signal</keyword>
<evidence type="ECO:0000256" key="1">
    <source>
        <dbReference type="ARBA" id="ARBA00022729"/>
    </source>
</evidence>
<dbReference type="InterPro" id="IPR022448">
    <property type="entry name" value="Quinoprotein_dehydrogenase"/>
</dbReference>
<dbReference type="Proteomes" id="UP000198796">
    <property type="component" value="Unassembled WGS sequence"/>
</dbReference>
<evidence type="ECO:0000259" key="3">
    <source>
        <dbReference type="SMART" id="SM00062"/>
    </source>
</evidence>
<gene>
    <name evidence="4" type="ORF">SAMN05421688_3072</name>
</gene>
<accession>A0A1I0YJU9</accession>
<evidence type="ECO:0000313" key="4">
    <source>
        <dbReference type="EMBL" id="SFB12433.1"/>
    </source>
</evidence>
<dbReference type="PANTHER" id="PTHR35936:SF17">
    <property type="entry name" value="ARGININE-BINDING EXTRACELLULAR PROTEIN ARTP"/>
    <property type="match status" value="1"/>
</dbReference>
<keyword evidence="5" id="KW-1185">Reference proteome</keyword>
<sequence>MPAWARRLATTCLAVLLSSHGWTATAQTSDLVSTTAFRVCADPANYPMSTEDGRGYENRIAELFAEKLDRPLQYTWFPMATGFIRKTLRENRCDVVIGYAQGHELVLNTNHYMTSAYVLIVPEDGPLTGITSLSDPALKDLSIGIIAGSPPGTHLARNGLMAKARGYNLFVDRRVESPAPDMLDDLKAGEIDAAILWGPIGGPLVKADYPEFKATALVEETLPPRLFYRITMGVRQGEKVWQRRLNSLIRRHQDEINAILNDAGVPLLNDMGTEVIEAAQ</sequence>
<feature type="chain" id="PRO_5011458190" evidence="2">
    <location>
        <begin position="27"/>
        <end position="280"/>
    </location>
</feature>
<evidence type="ECO:0000256" key="2">
    <source>
        <dbReference type="SAM" id="SignalP"/>
    </source>
</evidence>